<feature type="transmembrane region" description="Helical" evidence="8">
    <location>
        <begin position="273"/>
        <end position="293"/>
    </location>
</feature>
<dbReference type="GO" id="GO:0009847">
    <property type="term" value="P:spore germination"/>
    <property type="evidence" value="ECO:0007669"/>
    <property type="project" value="InterPro"/>
</dbReference>
<feature type="transmembrane region" description="Helical" evidence="8">
    <location>
        <begin position="46"/>
        <end position="65"/>
    </location>
</feature>
<sequence>MEVNVNPKERLMFNAFLLMFILHTAQTGVGIAGLPRIIYMEANRDAWISVIIAGILVSIVLFLMVKTLETYDSADLYGIHMDVYGKWISKGMNVVYILFYLSVTYVILMNYIEMVQAWIFPRIPTWLLMGLLIFLLVYGVLGGIRVVVGIAFLGLILAFWLLFMIYTPVKFMDFNHLQPVLTSSPKEIMMGVYKTSFTIIGFDLVLFIYPYIKEKKKVLKYALIGTGYSTFLFTLVTVVSIGFFSEDALLKTIWPVLSMFKILRIPNLERFEFIAVSFWMLVILPNICLYFWVATRGMKRVFHFSQKKAIYLFAAILWILSLFVHERVTMNTITDKVGTASFFLSFLYPALLFILVKLKNIGNKKKGVDV</sequence>
<feature type="transmembrane region" description="Helical" evidence="8">
    <location>
        <begin position="12"/>
        <end position="34"/>
    </location>
</feature>
<dbReference type="eggNOG" id="COG0531">
    <property type="taxonomic scope" value="Bacteria"/>
</dbReference>
<evidence type="ECO:0000256" key="7">
    <source>
        <dbReference type="ARBA" id="ARBA00023136"/>
    </source>
</evidence>
<evidence type="ECO:0000256" key="8">
    <source>
        <dbReference type="SAM" id="Phobius"/>
    </source>
</evidence>
<dbReference type="Proteomes" id="UP000050398">
    <property type="component" value="Unassembled WGS sequence"/>
</dbReference>
<accession>A0A0P6WHA1</accession>
<keyword evidence="3" id="KW-0813">Transport</keyword>
<evidence type="ECO:0000256" key="3">
    <source>
        <dbReference type="ARBA" id="ARBA00022448"/>
    </source>
</evidence>
<feature type="transmembrane region" description="Helical" evidence="8">
    <location>
        <begin position="118"/>
        <end position="139"/>
    </location>
</feature>
<feature type="transmembrane region" description="Helical" evidence="8">
    <location>
        <begin position="221"/>
        <end position="244"/>
    </location>
</feature>
<gene>
    <name evidence="9" type="ORF">AM506_07670</name>
</gene>
<comment type="caution">
    <text evidence="9">The sequence shown here is derived from an EMBL/GenBank/DDBJ whole genome shotgun (WGS) entry which is preliminary data.</text>
</comment>
<reference evidence="9 10" key="1">
    <citation type="submission" date="2015-08" db="EMBL/GenBank/DDBJ databases">
        <title>Draft Genome Sequence of Bacillus vietnamensis UCD-SED5.</title>
        <authorList>
            <person name="Lee R.D."/>
            <person name="Jospin G."/>
            <person name="Lang J.M."/>
            <person name="Coil D.A."/>
            <person name="Eisen J.A."/>
        </authorList>
    </citation>
    <scope>NUCLEOTIDE SEQUENCE [LARGE SCALE GENOMIC DNA]</scope>
    <source>
        <strain evidence="9 10">UCD-SED5</strain>
    </source>
</reference>
<keyword evidence="7 8" id="KW-0472">Membrane</keyword>
<organism evidence="9 10">
    <name type="scientific">Rossellomorea vietnamensis</name>
    <dbReference type="NCBI Taxonomy" id="218284"/>
    <lineage>
        <taxon>Bacteria</taxon>
        <taxon>Bacillati</taxon>
        <taxon>Bacillota</taxon>
        <taxon>Bacilli</taxon>
        <taxon>Bacillales</taxon>
        <taxon>Bacillaceae</taxon>
        <taxon>Rossellomorea</taxon>
    </lineage>
</organism>
<dbReference type="InterPro" id="IPR004761">
    <property type="entry name" value="Spore_GerAB"/>
</dbReference>
<dbReference type="PATRIC" id="fig|218284.4.peg.3145"/>
<feature type="transmembrane region" description="Helical" evidence="8">
    <location>
        <begin position="94"/>
        <end position="112"/>
    </location>
</feature>
<evidence type="ECO:0000256" key="6">
    <source>
        <dbReference type="ARBA" id="ARBA00022989"/>
    </source>
</evidence>
<evidence type="ECO:0000256" key="2">
    <source>
        <dbReference type="ARBA" id="ARBA00007998"/>
    </source>
</evidence>
<feature type="transmembrane region" description="Helical" evidence="8">
    <location>
        <begin position="188"/>
        <end position="209"/>
    </location>
</feature>
<protein>
    <submittedName>
        <fullName evidence="9">Spore gernimation protein</fullName>
    </submittedName>
</protein>
<dbReference type="EMBL" id="LIXZ01000005">
    <property type="protein sequence ID" value="KPL59950.1"/>
    <property type="molecule type" value="Genomic_DNA"/>
</dbReference>
<keyword evidence="5 8" id="KW-0812">Transmembrane</keyword>
<dbReference type="Pfam" id="PF03845">
    <property type="entry name" value="Spore_permease"/>
    <property type="match status" value="1"/>
</dbReference>
<name>A0A0P6WHA1_9BACI</name>
<dbReference type="PANTHER" id="PTHR34975">
    <property type="entry name" value="SPORE GERMINATION PROTEIN A2"/>
    <property type="match status" value="1"/>
</dbReference>
<keyword evidence="4" id="KW-0309">Germination</keyword>
<feature type="transmembrane region" description="Helical" evidence="8">
    <location>
        <begin position="337"/>
        <end position="356"/>
    </location>
</feature>
<dbReference type="PANTHER" id="PTHR34975:SF2">
    <property type="entry name" value="SPORE GERMINATION PROTEIN A2"/>
    <property type="match status" value="1"/>
</dbReference>
<comment type="similarity">
    <text evidence="2">Belongs to the amino acid-polyamine-organocation (APC) superfamily. Spore germination protein (SGP) (TC 2.A.3.9) family.</text>
</comment>
<dbReference type="Gene3D" id="1.20.1740.10">
    <property type="entry name" value="Amino acid/polyamine transporter I"/>
    <property type="match status" value="1"/>
</dbReference>
<comment type="subcellular location">
    <subcellularLocation>
        <location evidence="1">Membrane</location>
        <topology evidence="1">Multi-pass membrane protein</topology>
    </subcellularLocation>
</comment>
<proteinExistence type="inferred from homology"/>
<keyword evidence="6 8" id="KW-1133">Transmembrane helix</keyword>
<dbReference type="AlphaFoldDB" id="A0A0P6WHA1"/>
<evidence type="ECO:0000256" key="5">
    <source>
        <dbReference type="ARBA" id="ARBA00022692"/>
    </source>
</evidence>
<dbReference type="RefSeq" id="WP_060671916.1">
    <property type="nucleotide sequence ID" value="NZ_LIXZ01000005.1"/>
</dbReference>
<dbReference type="NCBIfam" id="TIGR00912">
    <property type="entry name" value="2A0309"/>
    <property type="match status" value="1"/>
</dbReference>
<evidence type="ECO:0000313" key="10">
    <source>
        <dbReference type="Proteomes" id="UP000050398"/>
    </source>
</evidence>
<evidence type="ECO:0000256" key="1">
    <source>
        <dbReference type="ARBA" id="ARBA00004141"/>
    </source>
</evidence>
<evidence type="ECO:0000313" key="9">
    <source>
        <dbReference type="EMBL" id="KPL59950.1"/>
    </source>
</evidence>
<evidence type="ECO:0000256" key="4">
    <source>
        <dbReference type="ARBA" id="ARBA00022544"/>
    </source>
</evidence>
<dbReference type="OrthoDB" id="2380240at2"/>
<feature type="transmembrane region" description="Helical" evidence="8">
    <location>
        <begin position="146"/>
        <end position="168"/>
    </location>
</feature>
<feature type="transmembrane region" description="Helical" evidence="8">
    <location>
        <begin position="309"/>
        <end position="325"/>
    </location>
</feature>
<dbReference type="GO" id="GO:0016020">
    <property type="term" value="C:membrane"/>
    <property type="evidence" value="ECO:0007669"/>
    <property type="project" value="UniProtKB-SubCell"/>
</dbReference>